<accession>A0A428U8Y4</accession>
<comment type="caution">
    <text evidence="2">The sequence shown here is derived from an EMBL/GenBank/DDBJ whole genome shotgun (WGS) entry which is preliminary data.</text>
</comment>
<proteinExistence type="predicted"/>
<dbReference type="STRING" id="1325735.A0A428U8Y4"/>
<feature type="compositionally biased region" description="Basic and acidic residues" evidence="1">
    <location>
        <begin position="247"/>
        <end position="256"/>
    </location>
</feature>
<organism evidence="2 3">
    <name type="scientific">Fusarium oligoseptatum</name>
    <dbReference type="NCBI Taxonomy" id="2604345"/>
    <lineage>
        <taxon>Eukaryota</taxon>
        <taxon>Fungi</taxon>
        <taxon>Dikarya</taxon>
        <taxon>Ascomycota</taxon>
        <taxon>Pezizomycotina</taxon>
        <taxon>Sordariomycetes</taxon>
        <taxon>Hypocreomycetidae</taxon>
        <taxon>Hypocreales</taxon>
        <taxon>Nectriaceae</taxon>
        <taxon>Fusarium</taxon>
        <taxon>Fusarium solani species complex</taxon>
    </lineage>
</organism>
<keyword evidence="3" id="KW-1185">Reference proteome</keyword>
<evidence type="ECO:0000256" key="1">
    <source>
        <dbReference type="SAM" id="MobiDB-lite"/>
    </source>
</evidence>
<evidence type="ECO:0000313" key="2">
    <source>
        <dbReference type="EMBL" id="RSM10777.1"/>
    </source>
</evidence>
<reference evidence="2 3" key="1">
    <citation type="submission" date="2017-06" db="EMBL/GenBank/DDBJ databases">
        <title>Comparative genomic analysis of Ambrosia Fusariam Clade fungi.</title>
        <authorList>
            <person name="Stajich J.E."/>
            <person name="Carrillo J."/>
            <person name="Kijimoto T."/>
            <person name="Eskalen A."/>
            <person name="O'Donnell K."/>
            <person name="Kasson M."/>
        </authorList>
    </citation>
    <scope>NUCLEOTIDE SEQUENCE [LARGE SCALE GENOMIC DNA]</scope>
    <source>
        <strain evidence="2 3">NRRL62579</strain>
    </source>
</reference>
<evidence type="ECO:0008006" key="4">
    <source>
        <dbReference type="Google" id="ProtNLM"/>
    </source>
</evidence>
<evidence type="ECO:0000313" key="3">
    <source>
        <dbReference type="Proteomes" id="UP000287144"/>
    </source>
</evidence>
<dbReference type="AlphaFoldDB" id="A0A428U8Y4"/>
<sequence>MDPLSVQASVAGIATAGAALANTLFRLVRTVRHAPREIQSVAIEMSSLASTLEHLHDVLATGASCAKPSFLQGVEAVVANITSTQDEISTMISNETIFERLRWMKAAGILSDIEKHRVTVTLQTSILSAAILVKSTTTHSSAHERPENRFRIQAESLIQAGQVSLEHDNRYTRIPRQRAPSPPFRTTKRLPSPVRRSEIPGHVWPEDLFDRSGAPTTGARNPSSPEERRRSSRKSVSDTEREETDYADARDSKTNA</sequence>
<feature type="compositionally biased region" description="Basic and acidic residues" evidence="1">
    <location>
        <begin position="195"/>
        <end position="210"/>
    </location>
</feature>
<gene>
    <name evidence="2" type="ORF">CEP52_003315</name>
</gene>
<feature type="region of interest" description="Disordered" evidence="1">
    <location>
        <begin position="164"/>
        <end position="256"/>
    </location>
</feature>
<protein>
    <recommendedName>
        <fullName evidence="4">Fungal N-terminal domain-containing protein</fullName>
    </recommendedName>
</protein>
<feature type="compositionally biased region" description="Basic and acidic residues" evidence="1">
    <location>
        <begin position="225"/>
        <end position="239"/>
    </location>
</feature>
<name>A0A428U8Y4_9HYPO</name>
<dbReference type="Proteomes" id="UP000287144">
    <property type="component" value="Unassembled WGS sequence"/>
</dbReference>
<dbReference type="EMBL" id="NKCK01000021">
    <property type="protein sequence ID" value="RSM10777.1"/>
    <property type="molecule type" value="Genomic_DNA"/>
</dbReference>